<sequence>MIGESYEHPQRVELLVGDCRNRNITRKTSEAVGATRAEDLQMAN</sequence>
<accession>G2Y7T8</accession>
<proteinExistence type="predicted"/>
<dbReference type="AlphaFoldDB" id="G2Y7T8"/>
<reference evidence="2" key="1">
    <citation type="journal article" date="2011" name="PLoS Genet.">
        <title>Genomic analysis of the necrotrophic fungal pathogens Sclerotinia sclerotiorum and Botrytis cinerea.</title>
        <authorList>
            <person name="Amselem J."/>
            <person name="Cuomo C.A."/>
            <person name="van Kan J.A."/>
            <person name="Viaud M."/>
            <person name="Benito E.P."/>
            <person name="Couloux A."/>
            <person name="Coutinho P.M."/>
            <person name="de Vries R.P."/>
            <person name="Dyer P.S."/>
            <person name="Fillinger S."/>
            <person name="Fournier E."/>
            <person name="Gout L."/>
            <person name="Hahn M."/>
            <person name="Kohn L."/>
            <person name="Lapalu N."/>
            <person name="Plummer K.M."/>
            <person name="Pradier J.M."/>
            <person name="Quevillon E."/>
            <person name="Sharon A."/>
            <person name="Simon A."/>
            <person name="ten Have A."/>
            <person name="Tudzynski B."/>
            <person name="Tudzynski P."/>
            <person name="Wincker P."/>
            <person name="Andrew M."/>
            <person name="Anthouard V."/>
            <person name="Beever R.E."/>
            <person name="Beffa R."/>
            <person name="Benoit I."/>
            <person name="Bouzid O."/>
            <person name="Brault B."/>
            <person name="Chen Z."/>
            <person name="Choquer M."/>
            <person name="Collemare J."/>
            <person name="Cotton P."/>
            <person name="Danchin E.G."/>
            <person name="Da Silva C."/>
            <person name="Gautier A."/>
            <person name="Giraud C."/>
            <person name="Giraud T."/>
            <person name="Gonzalez C."/>
            <person name="Grossetete S."/>
            <person name="Guldener U."/>
            <person name="Henrissat B."/>
            <person name="Howlett B.J."/>
            <person name="Kodira C."/>
            <person name="Kretschmer M."/>
            <person name="Lappartient A."/>
            <person name="Leroch M."/>
            <person name="Levis C."/>
            <person name="Mauceli E."/>
            <person name="Neuveglise C."/>
            <person name="Oeser B."/>
            <person name="Pearson M."/>
            <person name="Poulain J."/>
            <person name="Poussereau N."/>
            <person name="Quesneville H."/>
            <person name="Rascle C."/>
            <person name="Schumacher J."/>
            <person name="Segurens B."/>
            <person name="Sexton A."/>
            <person name="Silva E."/>
            <person name="Sirven C."/>
            <person name="Soanes D.M."/>
            <person name="Talbot N.J."/>
            <person name="Templeton M."/>
            <person name="Yandava C."/>
            <person name="Yarden O."/>
            <person name="Zeng Q."/>
            <person name="Rollins J.A."/>
            <person name="Lebrun M.H."/>
            <person name="Dickman M."/>
        </authorList>
    </citation>
    <scope>NUCLEOTIDE SEQUENCE [LARGE SCALE GENOMIC DNA]</scope>
    <source>
        <strain evidence="2">T4</strain>
    </source>
</reference>
<dbReference type="InParanoid" id="G2Y7T8"/>
<name>G2Y7T8_BOTF4</name>
<dbReference type="Proteomes" id="UP000008177">
    <property type="component" value="Unplaced contigs"/>
</dbReference>
<protein>
    <submittedName>
        <fullName evidence="1">Uncharacterized protein</fullName>
    </submittedName>
</protein>
<organism evidence="1 2">
    <name type="scientific">Botryotinia fuckeliana (strain T4)</name>
    <name type="common">Noble rot fungus</name>
    <name type="synonym">Botrytis cinerea</name>
    <dbReference type="NCBI Taxonomy" id="999810"/>
    <lineage>
        <taxon>Eukaryota</taxon>
        <taxon>Fungi</taxon>
        <taxon>Dikarya</taxon>
        <taxon>Ascomycota</taxon>
        <taxon>Pezizomycotina</taxon>
        <taxon>Leotiomycetes</taxon>
        <taxon>Helotiales</taxon>
        <taxon>Sclerotiniaceae</taxon>
        <taxon>Botrytis</taxon>
    </lineage>
</organism>
<dbReference type="EMBL" id="FQ790296">
    <property type="protein sequence ID" value="CCD48666.1"/>
    <property type="molecule type" value="Genomic_DNA"/>
</dbReference>
<dbReference type="HOGENOM" id="CLU_3224463_0_0_1"/>
<evidence type="ECO:0000313" key="2">
    <source>
        <dbReference type="Proteomes" id="UP000008177"/>
    </source>
</evidence>
<gene>
    <name evidence="1" type="ORF">BofuT4_uP033080.1</name>
</gene>
<evidence type="ECO:0000313" key="1">
    <source>
        <dbReference type="EMBL" id="CCD48666.1"/>
    </source>
</evidence>